<dbReference type="InterPro" id="IPR017805">
    <property type="entry name" value="SAM_MeTrfase_EasF-type_put"/>
</dbReference>
<gene>
    <name evidence="6" type="primary">wykH</name>
</gene>
<keyword evidence="3 6" id="KW-0808">Transferase</keyword>
<evidence type="ECO:0000259" key="5">
    <source>
        <dbReference type="Pfam" id="PF10017"/>
    </source>
</evidence>
<dbReference type="PIRSF" id="PIRSF018005">
    <property type="entry name" value="UCP018005"/>
    <property type="match status" value="1"/>
</dbReference>
<dbReference type="PANTHER" id="PTHR43397">
    <property type="entry name" value="ERGOTHIONEINE BIOSYNTHESIS PROTEIN 1"/>
    <property type="match status" value="1"/>
</dbReference>
<keyword evidence="2 6" id="KW-0489">Methyltransferase</keyword>
<dbReference type="GO" id="GO:0032259">
    <property type="term" value="P:methylation"/>
    <property type="evidence" value="ECO:0007669"/>
    <property type="project" value="UniProtKB-KW"/>
</dbReference>
<proteinExistence type="inferred from homology"/>
<dbReference type="Gene3D" id="3.40.50.150">
    <property type="entry name" value="Vaccinia Virus protein VP39"/>
    <property type="match status" value="1"/>
</dbReference>
<reference evidence="6" key="1">
    <citation type="journal article" date="2012" name="Appl. Environ. Microbiol.">
        <title>Identification of a Gene Involved in the Synthesis of a Dipeptidyl Peptidase IV Inhibitor in Aspergillus oryzae.</title>
        <authorList>
            <person name="Imamura K."/>
            <person name="Tsuyama Y."/>
            <person name="Hirata T."/>
            <person name="Shiraishi S."/>
            <person name="Sakamoto K."/>
            <person name="Yamada O."/>
            <person name="Akita O."/>
            <person name="Shimoi H."/>
        </authorList>
    </citation>
    <scope>NUCLEOTIDE SEQUENCE</scope>
    <source>
        <strain evidence="6">AO-1</strain>
    </source>
</reference>
<dbReference type="PANTHER" id="PTHR43397:SF2">
    <property type="entry name" value="HISTIDINE-SPECIFIC METHYLTRANSFERASE SAM-DEPENDENT DOMAIN-CONTAINING PROTEIN"/>
    <property type="match status" value="1"/>
</dbReference>
<name>I7GYG3_ASPOZ</name>
<evidence type="ECO:0000256" key="1">
    <source>
        <dbReference type="ARBA" id="ARBA00008361"/>
    </source>
</evidence>
<organism evidence="6">
    <name type="scientific">Aspergillus oryzae</name>
    <name type="common">Yellow koji mold</name>
    <dbReference type="NCBI Taxonomy" id="5062"/>
    <lineage>
        <taxon>Eukaryota</taxon>
        <taxon>Fungi</taxon>
        <taxon>Dikarya</taxon>
        <taxon>Ascomycota</taxon>
        <taxon>Pezizomycotina</taxon>
        <taxon>Eurotiomycetes</taxon>
        <taxon>Eurotiomycetidae</taxon>
        <taxon>Eurotiales</taxon>
        <taxon>Aspergillaceae</taxon>
        <taxon>Aspergillus</taxon>
        <taxon>Aspergillus subgen. Circumdati</taxon>
    </lineage>
</organism>
<accession>I7GYG3</accession>
<feature type="domain" description="Histidine-specific methyltransferase SAM-dependent" evidence="5">
    <location>
        <begin position="52"/>
        <end position="357"/>
    </location>
</feature>
<dbReference type="InterPro" id="IPR051128">
    <property type="entry name" value="EgtD_Methyltrsf_superfamily"/>
</dbReference>
<evidence type="ECO:0000256" key="2">
    <source>
        <dbReference type="ARBA" id="ARBA00022603"/>
    </source>
</evidence>
<dbReference type="AlphaFoldDB" id="I7GYG3"/>
<dbReference type="NCBIfam" id="TIGR03439">
    <property type="entry name" value="methyl_EasF"/>
    <property type="match status" value="1"/>
</dbReference>
<protein>
    <submittedName>
        <fullName evidence="6">N-methyltransferase</fullName>
    </submittedName>
</protein>
<sequence>MMTEAQGPVVSIGSATVTYDHPPIISPVSYPKARPTQILDIRKRTSRIDLYHEILAGLRAKDKELPSLLLWNDRGLDLFSEILNSDEYYPRRRETQLLQTHVNEFTRSISSGERLIELGAGNLQKTVSVLRCLEQSRKHVEYCALDVSHAALQASITELKAQLPFASYVTIRGLLGTYNDCASWLKQSGATVRTTFLWLGNSIANFEPEDATSILADFLQTKASPSHSPQMIIAVDGCQDVEQILEAYDMPNKLSQKFVFNGLSHANQILGSEVFRPQHWTFEGKWNPVKSMHESFYVAKKPMSLDIGNERFHVHAGEKIRAITSGKWPKDKVTSICQSAGIKVLKGWTDEEGSYAMKGAGWKVLLCAFAALDLRLRTKQVL</sequence>
<dbReference type="InterPro" id="IPR029063">
    <property type="entry name" value="SAM-dependent_MTases_sf"/>
</dbReference>
<dbReference type="InterPro" id="IPR019257">
    <property type="entry name" value="MeTrfase_dom"/>
</dbReference>
<evidence type="ECO:0000256" key="3">
    <source>
        <dbReference type="ARBA" id="ARBA00022679"/>
    </source>
</evidence>
<dbReference type="VEuPathDB" id="FungiDB:AO090001000013"/>
<keyword evidence="4" id="KW-0949">S-adenosyl-L-methionine</keyword>
<dbReference type="GO" id="GO:0008168">
    <property type="term" value="F:methyltransferase activity"/>
    <property type="evidence" value="ECO:0007669"/>
    <property type="project" value="UniProtKB-KW"/>
</dbReference>
<evidence type="ECO:0000256" key="4">
    <source>
        <dbReference type="ARBA" id="ARBA00022691"/>
    </source>
</evidence>
<dbReference type="InterPro" id="IPR017804">
    <property type="entry name" value="MeTrfase_EgtD-like"/>
</dbReference>
<dbReference type="EMBL" id="AB705455">
    <property type="protein sequence ID" value="BAM31246.1"/>
    <property type="molecule type" value="Genomic_DNA"/>
</dbReference>
<comment type="similarity">
    <text evidence="1">Belongs to the methyltransferase superfamily.</text>
</comment>
<dbReference type="Pfam" id="PF10017">
    <property type="entry name" value="Methyltransf_33"/>
    <property type="match status" value="1"/>
</dbReference>
<evidence type="ECO:0000313" key="6">
    <source>
        <dbReference type="EMBL" id="BAM31246.1"/>
    </source>
</evidence>